<dbReference type="PANTHER" id="PTHR30474">
    <property type="entry name" value="CELL CYCLE PROTEIN"/>
    <property type="match status" value="1"/>
</dbReference>
<dbReference type="EC" id="2.4.99.28" evidence="19"/>
<evidence type="ECO:0000256" key="6">
    <source>
        <dbReference type="ARBA" id="ARBA00022679"/>
    </source>
</evidence>
<evidence type="ECO:0000256" key="13">
    <source>
        <dbReference type="ARBA" id="ARBA00023316"/>
    </source>
</evidence>
<keyword evidence="8" id="KW-0133">Cell shape</keyword>
<evidence type="ECO:0000256" key="20">
    <source>
        <dbReference type="ARBA" id="ARBA00049902"/>
    </source>
</evidence>
<feature type="transmembrane region" description="Helical" evidence="22">
    <location>
        <begin position="166"/>
        <end position="184"/>
    </location>
</feature>
<keyword evidence="13" id="KW-0961">Cell wall biogenesis/degradation</keyword>
<dbReference type="InterPro" id="IPR001182">
    <property type="entry name" value="FtsW/RodA"/>
</dbReference>
<evidence type="ECO:0000256" key="11">
    <source>
        <dbReference type="ARBA" id="ARBA00023136"/>
    </source>
</evidence>
<keyword evidence="10 22" id="KW-1133">Transmembrane helix</keyword>
<keyword evidence="11 22" id="KW-0472">Membrane</keyword>
<feature type="transmembrane region" description="Helical" evidence="22">
    <location>
        <begin position="243"/>
        <end position="269"/>
    </location>
</feature>
<evidence type="ECO:0000256" key="17">
    <source>
        <dbReference type="ARBA" id="ARBA00041185"/>
    </source>
</evidence>
<protein>
    <recommendedName>
        <fullName evidence="17">Probable peptidoglycan glycosyltransferase FtsW</fullName>
        <ecNumber evidence="19">2.4.99.28</ecNumber>
    </recommendedName>
    <alternativeName>
        <fullName evidence="18">Cell division protein FtsW</fullName>
    </alternativeName>
    <alternativeName>
        <fullName evidence="15">Cell wall polymerase</fullName>
    </alternativeName>
    <alternativeName>
        <fullName evidence="14">Peptidoglycan polymerase</fullName>
    </alternativeName>
</protein>
<evidence type="ECO:0000256" key="14">
    <source>
        <dbReference type="ARBA" id="ARBA00032370"/>
    </source>
</evidence>
<comment type="catalytic activity">
    <reaction evidence="20">
        <text>[GlcNAc-(1-&gt;4)-Mur2Ac(oyl-L-Ala-gamma-D-Glu-L-Lys-D-Ala-D-Ala)](n)-di-trans,octa-cis-undecaprenyl diphosphate + beta-D-GlcNAc-(1-&gt;4)-Mur2Ac(oyl-L-Ala-gamma-D-Glu-L-Lys-D-Ala-D-Ala)-di-trans,octa-cis-undecaprenyl diphosphate = [GlcNAc-(1-&gt;4)-Mur2Ac(oyl-L-Ala-gamma-D-Glu-L-Lys-D-Ala-D-Ala)](n+1)-di-trans,octa-cis-undecaprenyl diphosphate + di-trans,octa-cis-undecaprenyl diphosphate + H(+)</text>
        <dbReference type="Rhea" id="RHEA:23708"/>
        <dbReference type="Rhea" id="RHEA-COMP:9602"/>
        <dbReference type="Rhea" id="RHEA-COMP:9603"/>
        <dbReference type="ChEBI" id="CHEBI:15378"/>
        <dbReference type="ChEBI" id="CHEBI:58405"/>
        <dbReference type="ChEBI" id="CHEBI:60033"/>
        <dbReference type="ChEBI" id="CHEBI:78435"/>
        <dbReference type="EC" id="2.4.99.28"/>
    </reaction>
</comment>
<dbReference type="NCBIfam" id="TIGR02614">
    <property type="entry name" value="ftsW"/>
    <property type="match status" value="1"/>
</dbReference>
<evidence type="ECO:0000256" key="9">
    <source>
        <dbReference type="ARBA" id="ARBA00022984"/>
    </source>
</evidence>
<evidence type="ECO:0000256" key="15">
    <source>
        <dbReference type="ARBA" id="ARBA00033270"/>
    </source>
</evidence>
<evidence type="ECO:0000256" key="4">
    <source>
        <dbReference type="ARBA" id="ARBA00022618"/>
    </source>
</evidence>
<keyword evidence="24" id="KW-1185">Reference proteome</keyword>
<name>A0A6G7YB21_9ACTN</name>
<evidence type="ECO:0000256" key="1">
    <source>
        <dbReference type="ARBA" id="ARBA00004651"/>
    </source>
</evidence>
<feature type="transmembrane region" description="Helical" evidence="22">
    <location>
        <begin position="122"/>
        <end position="139"/>
    </location>
</feature>
<reference evidence="23 24" key="1">
    <citation type="submission" date="2020-03" db="EMBL/GenBank/DDBJ databases">
        <title>Propioniciclava sp. nov., isolated from Hydrophilus acuminatus.</title>
        <authorList>
            <person name="Hyun D.-W."/>
            <person name="Bae J.-W."/>
        </authorList>
    </citation>
    <scope>NUCLEOTIDE SEQUENCE [LARGE SCALE GENOMIC DNA]</scope>
    <source>
        <strain evidence="23 24">HDW11</strain>
    </source>
</reference>
<evidence type="ECO:0000256" key="8">
    <source>
        <dbReference type="ARBA" id="ARBA00022960"/>
    </source>
</evidence>
<dbReference type="Pfam" id="PF01098">
    <property type="entry name" value="FTSW_RODA_SPOVE"/>
    <property type="match status" value="1"/>
</dbReference>
<dbReference type="AlphaFoldDB" id="A0A6G7YB21"/>
<feature type="transmembrane region" description="Helical" evidence="22">
    <location>
        <begin position="49"/>
        <end position="71"/>
    </location>
</feature>
<feature type="transmembrane region" description="Helical" evidence="22">
    <location>
        <begin position="20"/>
        <end position="37"/>
    </location>
</feature>
<dbReference type="GO" id="GO:0008955">
    <property type="term" value="F:peptidoglycan glycosyltransferase activity"/>
    <property type="evidence" value="ECO:0007669"/>
    <property type="project" value="UniProtKB-EC"/>
</dbReference>
<dbReference type="InterPro" id="IPR013437">
    <property type="entry name" value="FtsW"/>
</dbReference>
<feature type="transmembrane region" description="Helical" evidence="22">
    <location>
        <begin position="281"/>
        <end position="306"/>
    </location>
</feature>
<evidence type="ECO:0000256" key="3">
    <source>
        <dbReference type="ARBA" id="ARBA00022475"/>
    </source>
</evidence>
<dbReference type="GO" id="GO:0009252">
    <property type="term" value="P:peptidoglycan biosynthetic process"/>
    <property type="evidence" value="ECO:0007669"/>
    <property type="project" value="UniProtKB-KW"/>
</dbReference>
<evidence type="ECO:0000313" key="23">
    <source>
        <dbReference type="EMBL" id="QIK73960.1"/>
    </source>
</evidence>
<keyword evidence="9" id="KW-0573">Peptidoglycan synthesis</keyword>
<keyword evidence="6" id="KW-0808">Transferase</keyword>
<keyword evidence="12" id="KW-0131">Cell cycle</keyword>
<evidence type="ECO:0000256" key="12">
    <source>
        <dbReference type="ARBA" id="ARBA00023306"/>
    </source>
</evidence>
<evidence type="ECO:0000256" key="18">
    <source>
        <dbReference type="ARBA" id="ARBA00041418"/>
    </source>
</evidence>
<gene>
    <name evidence="23" type="primary">ftsW</name>
    <name evidence="23" type="ORF">G7070_12690</name>
</gene>
<feature type="transmembrane region" description="Helical" evidence="22">
    <location>
        <begin position="318"/>
        <end position="340"/>
    </location>
</feature>
<comment type="function">
    <text evidence="21">Peptidoglycan polymerase that is essential for cell division.</text>
</comment>
<dbReference type="KEGG" id="prv:G7070_12690"/>
<comment type="similarity">
    <text evidence="16">Belongs to the SEDS family. FtsW subfamily.</text>
</comment>
<evidence type="ECO:0000256" key="2">
    <source>
        <dbReference type="ARBA" id="ARBA00004752"/>
    </source>
</evidence>
<keyword evidence="3" id="KW-1003">Cell membrane</keyword>
<dbReference type="GO" id="GO:0005886">
    <property type="term" value="C:plasma membrane"/>
    <property type="evidence" value="ECO:0007669"/>
    <property type="project" value="UniProtKB-SubCell"/>
</dbReference>
<dbReference type="GO" id="GO:0032153">
    <property type="term" value="C:cell division site"/>
    <property type="evidence" value="ECO:0007669"/>
    <property type="project" value="TreeGrafter"/>
</dbReference>
<evidence type="ECO:0000256" key="22">
    <source>
        <dbReference type="SAM" id="Phobius"/>
    </source>
</evidence>
<organism evidence="23 24">
    <name type="scientific">Propioniciclava coleopterorum</name>
    <dbReference type="NCBI Taxonomy" id="2714937"/>
    <lineage>
        <taxon>Bacteria</taxon>
        <taxon>Bacillati</taxon>
        <taxon>Actinomycetota</taxon>
        <taxon>Actinomycetes</taxon>
        <taxon>Propionibacteriales</taxon>
        <taxon>Propionibacteriaceae</taxon>
        <taxon>Propioniciclava</taxon>
    </lineage>
</organism>
<dbReference type="GO" id="GO:0051301">
    <property type="term" value="P:cell division"/>
    <property type="evidence" value="ECO:0007669"/>
    <property type="project" value="UniProtKB-KW"/>
</dbReference>
<evidence type="ECO:0000256" key="21">
    <source>
        <dbReference type="ARBA" id="ARBA00049966"/>
    </source>
</evidence>
<dbReference type="GO" id="GO:0008360">
    <property type="term" value="P:regulation of cell shape"/>
    <property type="evidence" value="ECO:0007669"/>
    <property type="project" value="UniProtKB-KW"/>
</dbReference>
<sequence length="373" mass="39865">MVWSASTPYGQRQFDNPYYFVLRHGMFLLLALIAGAVTARIRVQAYAGVLSWVILSGTVIALALTFTPLGYGVGGNKNWLNFGGSNTMLRLQPAEFAKLAIVVWGAAVLSTKRKLLGSVKHVLMPFVVFSMGLIGLVVLQKDLGTAIILALLMLGMLWCAGAPLRVISLLVALFGAGTAALVYLEPNRMARILGFLDPTADPTGINHQPIRALYGLATGGWLGVGLGAGRQKWGALSEAHTDYILAVIGEELGLLGTLIVFALFVALAWGGFRIAVRSSSFFGRLAASGITLWLTLQALINILVVLQWAPVLGVPLPFVSYGGSAMLANVMAIGVLVACARDEPGAIAWRRKRAKRKAPSRRFSTVLPGRRPS</sequence>
<keyword evidence="4" id="KW-0132">Cell division</keyword>
<keyword evidence="7 22" id="KW-0812">Transmembrane</keyword>
<evidence type="ECO:0000256" key="19">
    <source>
        <dbReference type="ARBA" id="ARBA00044770"/>
    </source>
</evidence>
<evidence type="ECO:0000256" key="7">
    <source>
        <dbReference type="ARBA" id="ARBA00022692"/>
    </source>
</evidence>
<evidence type="ECO:0000256" key="16">
    <source>
        <dbReference type="ARBA" id="ARBA00038053"/>
    </source>
</evidence>
<accession>A0A6G7YB21</accession>
<feature type="transmembrane region" description="Helical" evidence="22">
    <location>
        <begin position="91"/>
        <end position="110"/>
    </location>
</feature>
<dbReference type="Proteomes" id="UP000501058">
    <property type="component" value="Chromosome"/>
</dbReference>
<proteinExistence type="inferred from homology"/>
<comment type="pathway">
    <text evidence="2">Cell wall biogenesis; peptidoglycan biosynthesis.</text>
</comment>
<comment type="subcellular location">
    <subcellularLocation>
        <location evidence="1">Cell membrane</location>
        <topology evidence="1">Multi-pass membrane protein</topology>
    </subcellularLocation>
</comment>
<evidence type="ECO:0000256" key="5">
    <source>
        <dbReference type="ARBA" id="ARBA00022676"/>
    </source>
</evidence>
<dbReference type="GO" id="GO:0071555">
    <property type="term" value="P:cell wall organization"/>
    <property type="evidence" value="ECO:0007669"/>
    <property type="project" value="UniProtKB-KW"/>
</dbReference>
<dbReference type="GO" id="GO:0015648">
    <property type="term" value="F:lipid-linked peptidoglycan transporter activity"/>
    <property type="evidence" value="ECO:0007669"/>
    <property type="project" value="TreeGrafter"/>
</dbReference>
<evidence type="ECO:0000256" key="10">
    <source>
        <dbReference type="ARBA" id="ARBA00022989"/>
    </source>
</evidence>
<feature type="transmembrane region" description="Helical" evidence="22">
    <location>
        <begin position="145"/>
        <end position="161"/>
    </location>
</feature>
<keyword evidence="5" id="KW-0328">Glycosyltransferase</keyword>
<dbReference type="PANTHER" id="PTHR30474:SF2">
    <property type="entry name" value="PEPTIDOGLYCAN GLYCOSYLTRANSFERASE FTSW-RELATED"/>
    <property type="match status" value="1"/>
</dbReference>
<evidence type="ECO:0000313" key="24">
    <source>
        <dbReference type="Proteomes" id="UP000501058"/>
    </source>
</evidence>
<dbReference type="EMBL" id="CP049865">
    <property type="protein sequence ID" value="QIK73960.1"/>
    <property type="molecule type" value="Genomic_DNA"/>
</dbReference>